<organism evidence="1 2">
    <name type="scientific">Parathielavia hyrcaniae</name>
    <dbReference type="NCBI Taxonomy" id="113614"/>
    <lineage>
        <taxon>Eukaryota</taxon>
        <taxon>Fungi</taxon>
        <taxon>Dikarya</taxon>
        <taxon>Ascomycota</taxon>
        <taxon>Pezizomycotina</taxon>
        <taxon>Sordariomycetes</taxon>
        <taxon>Sordariomycetidae</taxon>
        <taxon>Sordariales</taxon>
        <taxon>Chaetomiaceae</taxon>
        <taxon>Parathielavia</taxon>
    </lineage>
</organism>
<dbReference type="Gene3D" id="2.120.10.70">
    <property type="entry name" value="Fucose-specific lectin"/>
    <property type="match status" value="1"/>
</dbReference>
<reference evidence="1" key="2">
    <citation type="submission" date="2023-05" db="EMBL/GenBank/DDBJ databases">
        <authorList>
            <consortium name="Lawrence Berkeley National Laboratory"/>
            <person name="Steindorff A."/>
            <person name="Hensen N."/>
            <person name="Bonometti L."/>
            <person name="Westerberg I."/>
            <person name="Brannstrom I.O."/>
            <person name="Guillou S."/>
            <person name="Cros-Aarteil S."/>
            <person name="Calhoun S."/>
            <person name="Haridas S."/>
            <person name="Kuo A."/>
            <person name="Mondo S."/>
            <person name="Pangilinan J."/>
            <person name="Riley R."/>
            <person name="Labutti K."/>
            <person name="Andreopoulos B."/>
            <person name="Lipzen A."/>
            <person name="Chen C."/>
            <person name="Yanf M."/>
            <person name="Daum C."/>
            <person name="Ng V."/>
            <person name="Clum A."/>
            <person name="Ohm R."/>
            <person name="Martin F."/>
            <person name="Silar P."/>
            <person name="Natvig D."/>
            <person name="Lalanne C."/>
            <person name="Gautier V."/>
            <person name="Ament-Velasquez S.L."/>
            <person name="Kruys A."/>
            <person name="Hutchinson M.I."/>
            <person name="Powell A.J."/>
            <person name="Barry K."/>
            <person name="Miller A.N."/>
            <person name="Grigoriev I.V."/>
            <person name="Debuchy R."/>
            <person name="Gladieux P."/>
            <person name="Thoren M.H."/>
            <person name="Johannesson H."/>
        </authorList>
    </citation>
    <scope>NUCLEOTIDE SEQUENCE</scope>
    <source>
        <strain evidence="1">CBS 757.83</strain>
    </source>
</reference>
<dbReference type="SUPFAM" id="SSF89372">
    <property type="entry name" value="Fucose-specific lectin"/>
    <property type="match status" value="1"/>
</dbReference>
<evidence type="ECO:0000313" key="1">
    <source>
        <dbReference type="EMBL" id="KAK4097722.1"/>
    </source>
</evidence>
<evidence type="ECO:0008006" key="3">
    <source>
        <dbReference type="Google" id="ProtNLM"/>
    </source>
</evidence>
<keyword evidence="2" id="KW-1185">Reference proteome</keyword>
<name>A0AAN6SYP6_9PEZI</name>
<evidence type="ECO:0000313" key="2">
    <source>
        <dbReference type="Proteomes" id="UP001305647"/>
    </source>
</evidence>
<reference evidence="1" key="1">
    <citation type="journal article" date="2023" name="Mol. Phylogenet. Evol.">
        <title>Genome-scale phylogeny and comparative genomics of the fungal order Sordariales.</title>
        <authorList>
            <person name="Hensen N."/>
            <person name="Bonometti L."/>
            <person name="Westerberg I."/>
            <person name="Brannstrom I.O."/>
            <person name="Guillou S."/>
            <person name="Cros-Aarteil S."/>
            <person name="Calhoun S."/>
            <person name="Haridas S."/>
            <person name="Kuo A."/>
            <person name="Mondo S."/>
            <person name="Pangilinan J."/>
            <person name="Riley R."/>
            <person name="LaButti K."/>
            <person name="Andreopoulos B."/>
            <person name="Lipzen A."/>
            <person name="Chen C."/>
            <person name="Yan M."/>
            <person name="Daum C."/>
            <person name="Ng V."/>
            <person name="Clum A."/>
            <person name="Steindorff A."/>
            <person name="Ohm R.A."/>
            <person name="Martin F."/>
            <person name="Silar P."/>
            <person name="Natvig D.O."/>
            <person name="Lalanne C."/>
            <person name="Gautier V."/>
            <person name="Ament-Velasquez S.L."/>
            <person name="Kruys A."/>
            <person name="Hutchinson M.I."/>
            <person name="Powell A.J."/>
            <person name="Barry K."/>
            <person name="Miller A.N."/>
            <person name="Grigoriev I.V."/>
            <person name="Debuchy R."/>
            <person name="Gladieux P."/>
            <person name="Hiltunen Thoren M."/>
            <person name="Johannesson H."/>
        </authorList>
    </citation>
    <scope>NUCLEOTIDE SEQUENCE</scope>
    <source>
        <strain evidence="1">CBS 757.83</strain>
    </source>
</reference>
<protein>
    <recommendedName>
        <fullName evidence="3">Fucose-specific lectin</fullName>
    </recommendedName>
</protein>
<sequence length="354" mass="38851">MGHGCLPDTDLAAVAIGNEVYTYMQSYNGVIIECHGSMQATGQISSVYLYENQTEVVHRYRGGREEVRLGGPKLFTPLAAAYIRGNSRHVFYLDDRDVLSGFRFVPATGAWEDCGLAAHQIRCAHYSKLAAIGIARNGFEAICVYYQDKARRTAINLVSFTTKNGNVSAWVEDEPDMEPLPPPPPPPVNVRDPPLYGTSLAAVPFRPGIGFVKKSLLPVVFLQWDNLGLARSQSSKVQPVPTLDLRFAPHTSLTTIDEGRGIQLFYISSKLNLIKRVFISDAGHGGDAQEIVRPTPRSALAVVIPSNDRMVLFYQSLDDEEATVNVQGLTLRKPVVAAAPDEEVWDIGDPERLG</sequence>
<proteinExistence type="predicted"/>
<dbReference type="AlphaFoldDB" id="A0AAN6SYP6"/>
<comment type="caution">
    <text evidence="1">The sequence shown here is derived from an EMBL/GenBank/DDBJ whole genome shotgun (WGS) entry which is preliminary data.</text>
</comment>
<dbReference type="Proteomes" id="UP001305647">
    <property type="component" value="Unassembled WGS sequence"/>
</dbReference>
<accession>A0AAN6SYP6</accession>
<gene>
    <name evidence="1" type="ORF">N658DRAFT_510150</name>
</gene>
<dbReference type="EMBL" id="MU863669">
    <property type="protein sequence ID" value="KAK4097722.1"/>
    <property type="molecule type" value="Genomic_DNA"/>
</dbReference>